<dbReference type="EMBL" id="KL142426">
    <property type="protein sequence ID" value="KDR66191.1"/>
    <property type="molecule type" value="Genomic_DNA"/>
</dbReference>
<protein>
    <submittedName>
        <fullName evidence="2">Uncharacterized protein</fullName>
    </submittedName>
</protein>
<feature type="compositionally biased region" description="Basic and acidic residues" evidence="1">
    <location>
        <begin position="104"/>
        <end position="115"/>
    </location>
</feature>
<gene>
    <name evidence="2" type="ORF">GALMADRAFT_148095</name>
</gene>
<sequence length="315" mass="35894">MYDIEPWAFDLHHHGVIFCFMGHNDAHHPADFDDPAAECVWFTNQLRAAQLLGYRRETEKMSSVMRGLAVTNSPIIRTAHNSLARPSDIRASLNNITVTTSDAFKQKEEERKADAKPPPAKCGNPVDPALLQTAMPAFTWPNRSDAKVGLEDEFGKRVRANTDHVKRRFDDEPFIREYLQRAHREVLLNALLDRDDDGEKRRGGSRSRSRRGRRGDHERWGWGHLSNCRSAPTPFPSNIRELPPAPSNALPEISDDELTVKYLRILGQFDAKPTRTPMAGYFFGKQIKGTRIVKTRQPFNSSRTEKMNGSIMYLD</sequence>
<organism evidence="2 3">
    <name type="scientific">Galerina marginata (strain CBS 339.88)</name>
    <dbReference type="NCBI Taxonomy" id="685588"/>
    <lineage>
        <taxon>Eukaryota</taxon>
        <taxon>Fungi</taxon>
        <taxon>Dikarya</taxon>
        <taxon>Basidiomycota</taxon>
        <taxon>Agaricomycotina</taxon>
        <taxon>Agaricomycetes</taxon>
        <taxon>Agaricomycetidae</taxon>
        <taxon>Agaricales</taxon>
        <taxon>Agaricineae</taxon>
        <taxon>Strophariaceae</taxon>
        <taxon>Galerina</taxon>
    </lineage>
</organism>
<name>A0A067S5V7_GALM3</name>
<reference evidence="3" key="1">
    <citation type="journal article" date="2014" name="Proc. Natl. Acad. Sci. U.S.A.">
        <title>Extensive sampling of basidiomycete genomes demonstrates inadequacy of the white-rot/brown-rot paradigm for wood decay fungi.</title>
        <authorList>
            <person name="Riley R."/>
            <person name="Salamov A.A."/>
            <person name="Brown D.W."/>
            <person name="Nagy L.G."/>
            <person name="Floudas D."/>
            <person name="Held B.W."/>
            <person name="Levasseur A."/>
            <person name="Lombard V."/>
            <person name="Morin E."/>
            <person name="Otillar R."/>
            <person name="Lindquist E.A."/>
            <person name="Sun H."/>
            <person name="LaButti K.M."/>
            <person name="Schmutz J."/>
            <person name="Jabbour D."/>
            <person name="Luo H."/>
            <person name="Baker S.E."/>
            <person name="Pisabarro A.G."/>
            <person name="Walton J.D."/>
            <person name="Blanchette R.A."/>
            <person name="Henrissat B."/>
            <person name="Martin F."/>
            <person name="Cullen D."/>
            <person name="Hibbett D.S."/>
            <person name="Grigoriev I.V."/>
        </authorList>
    </citation>
    <scope>NUCLEOTIDE SEQUENCE [LARGE SCALE GENOMIC DNA]</scope>
    <source>
        <strain evidence="3">CBS 339.88</strain>
    </source>
</reference>
<evidence type="ECO:0000256" key="1">
    <source>
        <dbReference type="SAM" id="MobiDB-lite"/>
    </source>
</evidence>
<feature type="region of interest" description="Disordered" evidence="1">
    <location>
        <begin position="100"/>
        <end position="125"/>
    </location>
</feature>
<dbReference type="AlphaFoldDB" id="A0A067S5V7"/>
<accession>A0A067S5V7</accession>
<keyword evidence="3" id="KW-1185">Reference proteome</keyword>
<evidence type="ECO:0000313" key="3">
    <source>
        <dbReference type="Proteomes" id="UP000027222"/>
    </source>
</evidence>
<dbReference type="STRING" id="685588.A0A067S5V7"/>
<proteinExistence type="predicted"/>
<dbReference type="SUPFAM" id="SSF54001">
    <property type="entry name" value="Cysteine proteinases"/>
    <property type="match status" value="1"/>
</dbReference>
<dbReference type="OrthoDB" id="1924260at2759"/>
<dbReference type="InterPro" id="IPR038765">
    <property type="entry name" value="Papain-like_cys_pep_sf"/>
</dbReference>
<dbReference type="HOGENOM" id="CLU_882933_0_0_1"/>
<evidence type="ECO:0000313" key="2">
    <source>
        <dbReference type="EMBL" id="KDR66191.1"/>
    </source>
</evidence>
<feature type="region of interest" description="Disordered" evidence="1">
    <location>
        <begin position="195"/>
        <end position="222"/>
    </location>
</feature>
<dbReference type="Proteomes" id="UP000027222">
    <property type="component" value="Unassembled WGS sequence"/>
</dbReference>
<feature type="compositionally biased region" description="Basic residues" evidence="1">
    <location>
        <begin position="203"/>
        <end position="214"/>
    </location>
</feature>